<dbReference type="PANTHER" id="PTHR30290:SF38">
    <property type="entry name" value="D,D-DIPEPTIDE-BINDING PERIPLASMIC PROTEIN DDPA-RELATED"/>
    <property type="match status" value="1"/>
</dbReference>
<feature type="domain" description="Solute-binding protein family 5" evidence="5">
    <location>
        <begin position="89"/>
        <end position="453"/>
    </location>
</feature>
<dbReference type="Gene3D" id="3.10.105.10">
    <property type="entry name" value="Dipeptide-binding Protein, Domain 3"/>
    <property type="match status" value="1"/>
</dbReference>
<evidence type="ECO:0000313" key="7">
    <source>
        <dbReference type="Proteomes" id="UP000249688"/>
    </source>
</evidence>
<feature type="chain" id="PRO_5015989900" evidence="4">
    <location>
        <begin position="35"/>
        <end position="538"/>
    </location>
</feature>
<evidence type="ECO:0000256" key="1">
    <source>
        <dbReference type="ARBA" id="ARBA00004418"/>
    </source>
</evidence>
<dbReference type="EMBL" id="QKYU01000006">
    <property type="protein sequence ID" value="PZW48060.1"/>
    <property type="molecule type" value="Genomic_DNA"/>
</dbReference>
<dbReference type="InterPro" id="IPR039424">
    <property type="entry name" value="SBP_5"/>
</dbReference>
<dbReference type="PIRSF" id="PIRSF002741">
    <property type="entry name" value="MppA"/>
    <property type="match status" value="1"/>
</dbReference>
<dbReference type="PANTHER" id="PTHR30290">
    <property type="entry name" value="PERIPLASMIC BINDING COMPONENT OF ABC TRANSPORTER"/>
    <property type="match status" value="1"/>
</dbReference>
<comment type="similarity">
    <text evidence="2">Belongs to the bacterial solute-binding protein 5 family.</text>
</comment>
<keyword evidence="7" id="KW-1185">Reference proteome</keyword>
<dbReference type="GO" id="GO:1904680">
    <property type="term" value="F:peptide transmembrane transporter activity"/>
    <property type="evidence" value="ECO:0007669"/>
    <property type="project" value="TreeGrafter"/>
</dbReference>
<dbReference type="Gene3D" id="3.40.190.10">
    <property type="entry name" value="Periplasmic binding protein-like II"/>
    <property type="match status" value="1"/>
</dbReference>
<dbReference type="InterPro" id="IPR006311">
    <property type="entry name" value="TAT_signal"/>
</dbReference>
<gene>
    <name evidence="6" type="ORF">C8P66_10664</name>
</gene>
<evidence type="ECO:0000256" key="2">
    <source>
        <dbReference type="ARBA" id="ARBA00005695"/>
    </source>
</evidence>
<protein>
    <submittedName>
        <fullName evidence="6">Peptide/nickel transport system substrate-binding protein</fullName>
    </submittedName>
</protein>
<dbReference type="AlphaFoldDB" id="A0A2W7IMI6"/>
<dbReference type="GO" id="GO:0043190">
    <property type="term" value="C:ATP-binding cassette (ABC) transporter complex"/>
    <property type="evidence" value="ECO:0007669"/>
    <property type="project" value="InterPro"/>
</dbReference>
<dbReference type="GO" id="GO:0015833">
    <property type="term" value="P:peptide transport"/>
    <property type="evidence" value="ECO:0007669"/>
    <property type="project" value="TreeGrafter"/>
</dbReference>
<dbReference type="Pfam" id="PF00496">
    <property type="entry name" value="SBP_bac_5"/>
    <property type="match status" value="1"/>
</dbReference>
<feature type="signal peptide" evidence="4">
    <location>
        <begin position="1"/>
        <end position="34"/>
    </location>
</feature>
<dbReference type="InterPro" id="IPR000914">
    <property type="entry name" value="SBP_5_dom"/>
</dbReference>
<comment type="subcellular location">
    <subcellularLocation>
        <location evidence="1">Periplasm</location>
    </subcellularLocation>
</comment>
<dbReference type="InterPro" id="IPR030678">
    <property type="entry name" value="Peptide/Ni-bd"/>
</dbReference>
<name>A0A2W7IMI6_9PROT</name>
<proteinExistence type="inferred from homology"/>
<organism evidence="6 7">
    <name type="scientific">Humitalea rosea</name>
    <dbReference type="NCBI Taxonomy" id="990373"/>
    <lineage>
        <taxon>Bacteria</taxon>
        <taxon>Pseudomonadati</taxon>
        <taxon>Pseudomonadota</taxon>
        <taxon>Alphaproteobacteria</taxon>
        <taxon>Acetobacterales</taxon>
        <taxon>Roseomonadaceae</taxon>
        <taxon>Humitalea</taxon>
    </lineage>
</organism>
<accession>A0A2W7IMI6</accession>
<reference evidence="6 7" key="1">
    <citation type="submission" date="2018-06" db="EMBL/GenBank/DDBJ databases">
        <title>Genomic Encyclopedia of Archaeal and Bacterial Type Strains, Phase II (KMG-II): from individual species to whole genera.</title>
        <authorList>
            <person name="Goeker M."/>
        </authorList>
    </citation>
    <scope>NUCLEOTIDE SEQUENCE [LARGE SCALE GENOMIC DNA]</scope>
    <source>
        <strain evidence="6 7">DSM 24525</strain>
    </source>
</reference>
<dbReference type="RefSeq" id="WP_111397444.1">
    <property type="nucleotide sequence ID" value="NZ_QKYU01000006.1"/>
</dbReference>
<evidence type="ECO:0000313" key="6">
    <source>
        <dbReference type="EMBL" id="PZW48060.1"/>
    </source>
</evidence>
<dbReference type="SUPFAM" id="SSF53850">
    <property type="entry name" value="Periplasmic binding protein-like II"/>
    <property type="match status" value="1"/>
</dbReference>
<evidence type="ECO:0000256" key="4">
    <source>
        <dbReference type="SAM" id="SignalP"/>
    </source>
</evidence>
<evidence type="ECO:0000256" key="3">
    <source>
        <dbReference type="ARBA" id="ARBA00022729"/>
    </source>
</evidence>
<dbReference type="GO" id="GO:0030288">
    <property type="term" value="C:outer membrane-bounded periplasmic space"/>
    <property type="evidence" value="ECO:0007669"/>
    <property type="project" value="UniProtKB-ARBA"/>
</dbReference>
<dbReference type="OrthoDB" id="9803988at2"/>
<dbReference type="PROSITE" id="PS51318">
    <property type="entry name" value="TAT"/>
    <property type="match status" value="1"/>
</dbReference>
<sequence>MTDHINSRNFSRRTALALPALGFSALSLPGHARAQGDGPPRRGGTLTYAVAAEPPTYDLHATSTFAVMHRVAPHYSTLLRYEAHNYPNVVGDVAESWTAADDRLSYTFKLHSNIRFHDGTPLTSEDVKASYDRLRAPPEGVVSNRLPSFQQIAAIETPDPLTVVFRMKAVDASIMDTFSSPWNSIFSAARLRADPNFPARNVMGSGPFRFVEHVAGSHWAGERFDGYFRDGHPYLDGFRAITMSPSAMVNALSGRQIMAEFRGFTPNERDRIVRALGEDSLVQESSWMLHMILTFNTKQKPFDDARVRRALSLAIDRWGGSQNLSRISQLGQVGGLVRPGSSWSATPEEMQKWPGYGRDMVANRAEAKRLLREAGHENLTFTLLDRNHQPYVTAGIFLIDQWRQIGVRVEHQQAELSAWYAAQGSGNFSALVDSFTQFSDDPTNVLVKYISSDRAEINVSGSTDRELDRLFDQQASTVDPVARKALVRQFETRLFDESYAVPILWWQRIVVMNRRVRGWTMAPTHMIYQDLGDVWLSA</sequence>
<comment type="caution">
    <text evidence="6">The sequence shown here is derived from an EMBL/GenBank/DDBJ whole genome shotgun (WGS) entry which is preliminary data.</text>
</comment>
<keyword evidence="3 4" id="KW-0732">Signal</keyword>
<dbReference type="Proteomes" id="UP000249688">
    <property type="component" value="Unassembled WGS sequence"/>
</dbReference>
<evidence type="ECO:0000259" key="5">
    <source>
        <dbReference type="Pfam" id="PF00496"/>
    </source>
</evidence>